<dbReference type="SUPFAM" id="SSF88697">
    <property type="entry name" value="PUA domain-like"/>
    <property type="match status" value="1"/>
</dbReference>
<evidence type="ECO:0000313" key="2">
    <source>
        <dbReference type="EMBL" id="CCW34474.1"/>
    </source>
</evidence>
<dbReference type="SMART" id="SM00464">
    <property type="entry name" value="LON"/>
    <property type="match status" value="1"/>
</dbReference>
<dbReference type="HOGENOM" id="CLU_048359_1_1_0"/>
<dbReference type="PANTHER" id="PTHR46732">
    <property type="entry name" value="ATP-DEPENDENT PROTEASE LA (LON) DOMAIN PROTEIN"/>
    <property type="match status" value="1"/>
</dbReference>
<dbReference type="PATRIC" id="fig|1303518.3.peg.654"/>
<sequence length="243" mass="27517">MEMDKKIFDIPLFPLHTVLFPHMPLQLHVFETRYKVMIDRCLQQGSPFGVVLIREGDEVGAPAVPFDVGCTAQILGMERFEDGRMKLVVAGRYRFRLIEYAEADLPYLVGKAELLEDRPYDSRRIAPLTGKLAALFVRYLEMLATRSGEVLPPVQLPGDPVTLSFCAASVLLQDAEEKQILLELTDTAQRIEHEILWLKGQMTLLEDMEKLNAEQGSEGKKELAKPVNLADSDWQDFLKNSLN</sequence>
<dbReference type="PANTHER" id="PTHR46732:SF8">
    <property type="entry name" value="ATP-DEPENDENT PROTEASE LA (LON) DOMAIN PROTEIN"/>
    <property type="match status" value="1"/>
</dbReference>
<dbReference type="Pfam" id="PF02190">
    <property type="entry name" value="LON_substr_bdg"/>
    <property type="match status" value="1"/>
</dbReference>
<dbReference type="Gene3D" id="2.30.130.40">
    <property type="entry name" value="LON domain-like"/>
    <property type="match status" value="1"/>
</dbReference>
<keyword evidence="3" id="KW-1185">Reference proteome</keyword>
<keyword evidence="2" id="KW-0378">Hydrolase</keyword>
<keyword evidence="2" id="KW-0645">Protease</keyword>
<reference evidence="3" key="1">
    <citation type="submission" date="2013-03" db="EMBL/GenBank/DDBJ databases">
        <title>Genome sequence of Chthonomonas calidirosea, the first sequenced genome from the Armatimonadetes phylum (formally candidate division OP10).</title>
        <authorList>
            <person name="Lee K.C.Y."/>
            <person name="Morgan X.C."/>
            <person name="Dunfield P.F."/>
            <person name="Tamas I."/>
            <person name="Houghton K.M."/>
            <person name="Vyssotski M."/>
            <person name="Ryan J.L.J."/>
            <person name="Lagutin K."/>
            <person name="McDonald I.R."/>
            <person name="Stott M.B."/>
        </authorList>
    </citation>
    <scope>NUCLEOTIDE SEQUENCE [LARGE SCALE GENOMIC DNA]</scope>
    <source>
        <strain evidence="3">DSM 23976 / ICMP 18418 / T49</strain>
    </source>
</reference>
<accession>S0ET17</accession>
<dbReference type="InParanoid" id="S0ET17"/>
<dbReference type="Gene3D" id="1.20.58.1480">
    <property type="match status" value="1"/>
</dbReference>
<dbReference type="GO" id="GO:0006508">
    <property type="term" value="P:proteolysis"/>
    <property type="evidence" value="ECO:0007669"/>
    <property type="project" value="UniProtKB-KW"/>
</dbReference>
<dbReference type="PROSITE" id="PS51787">
    <property type="entry name" value="LON_N"/>
    <property type="match status" value="1"/>
</dbReference>
<organism evidence="2 3">
    <name type="scientific">Chthonomonas calidirosea (strain DSM 23976 / ICMP 18418 / T49)</name>
    <dbReference type="NCBI Taxonomy" id="1303518"/>
    <lineage>
        <taxon>Bacteria</taxon>
        <taxon>Bacillati</taxon>
        <taxon>Armatimonadota</taxon>
        <taxon>Chthonomonadia</taxon>
        <taxon>Chthonomonadales</taxon>
        <taxon>Chthonomonadaceae</taxon>
        <taxon>Chthonomonas</taxon>
    </lineage>
</organism>
<dbReference type="eggNOG" id="COG2802">
    <property type="taxonomic scope" value="Bacteria"/>
</dbReference>
<dbReference type="InterPro" id="IPR015947">
    <property type="entry name" value="PUA-like_sf"/>
</dbReference>
<evidence type="ECO:0000259" key="1">
    <source>
        <dbReference type="PROSITE" id="PS51787"/>
    </source>
</evidence>
<dbReference type="AlphaFoldDB" id="S0ET17"/>
<dbReference type="InterPro" id="IPR003111">
    <property type="entry name" value="Lon_prtase_N"/>
</dbReference>
<evidence type="ECO:0000313" key="3">
    <source>
        <dbReference type="Proteomes" id="UP000014227"/>
    </source>
</evidence>
<protein>
    <submittedName>
        <fullName evidence="2">Uncharacterized protein, similar to the N-terminal domain of Lon protease</fullName>
    </submittedName>
</protein>
<dbReference type="EMBL" id="HF951689">
    <property type="protein sequence ID" value="CCW34474.1"/>
    <property type="molecule type" value="Genomic_DNA"/>
</dbReference>
<name>S0ET17_CHTCT</name>
<dbReference type="Proteomes" id="UP000014227">
    <property type="component" value="Chromosome I"/>
</dbReference>
<dbReference type="STRING" id="454171.CP488_00505"/>
<gene>
    <name evidence="2" type="ORF">CCALI_00648</name>
</gene>
<feature type="domain" description="Lon N-terminal" evidence="1">
    <location>
        <begin position="7"/>
        <end position="202"/>
    </location>
</feature>
<dbReference type="KEGG" id="ccz:CCALI_00648"/>
<dbReference type="InterPro" id="IPR046336">
    <property type="entry name" value="Lon_prtase_N_sf"/>
</dbReference>
<proteinExistence type="predicted"/>
<dbReference type="OrthoDB" id="9806457at2"/>
<dbReference type="GO" id="GO:0008233">
    <property type="term" value="F:peptidase activity"/>
    <property type="evidence" value="ECO:0007669"/>
    <property type="project" value="UniProtKB-KW"/>
</dbReference>